<reference evidence="2" key="1">
    <citation type="submission" date="2021-02" db="EMBL/GenBank/DDBJ databases">
        <authorList>
            <person name="Nowell W R."/>
        </authorList>
    </citation>
    <scope>NUCLEOTIDE SEQUENCE</scope>
</reference>
<feature type="compositionally biased region" description="Polar residues" evidence="1">
    <location>
        <begin position="235"/>
        <end position="254"/>
    </location>
</feature>
<proteinExistence type="predicted"/>
<organism evidence="2 3">
    <name type="scientific">Rotaria magnacalcarata</name>
    <dbReference type="NCBI Taxonomy" id="392030"/>
    <lineage>
        <taxon>Eukaryota</taxon>
        <taxon>Metazoa</taxon>
        <taxon>Spiralia</taxon>
        <taxon>Gnathifera</taxon>
        <taxon>Rotifera</taxon>
        <taxon>Eurotatoria</taxon>
        <taxon>Bdelloidea</taxon>
        <taxon>Philodinida</taxon>
        <taxon>Philodinidae</taxon>
        <taxon>Rotaria</taxon>
    </lineage>
</organism>
<sequence>LSTLRHPSDPPPPPIQALPPLLQTVTQYNPNIFNGVCLPPSTFSRPFSSPTNLYSHYPTHHFPQQVSPSNNGGYNPTTASATSPYPPRGFMPTTTATNQPPSDCQSLLYPQTSPLAPHRPTRPTAVVPPLPKDPIISSPVSSMITTSSMTPQSSSLNYQQVSPQKTSNNESSYQKQIGTLQLHEIAHKPSHTVINNDSNEDMTKKPVIQQEPTHPQIEKIRINLHKIHHEDPASIKSTSPSKQRSIKPNITPQLNHLPADFTPDLIKELLQDGYSLDNSAGERSLRQRRSGNSNTTSSNNSPKKKRVRSLSTEDDDDDNNNDHHDDDDINDMDNDEEQQPLKKRIRRTNDHSLNNISIDVMSALNKKTRDRLARKALDIDADPQENASYQRFVQLLDIFNDDYERHHEQFEQTPDDHYLDLLLSDHTLDEMAILSEKLKLSTYMSRIDRTKLKRLLEILSLRIKQGIEISPILKHDINDDQSNEEEERIWRDLVFERLTMCANACEISLNIMTTDHMPKEILIEHVIEHTALFIKAQLAKTIFPEYDPLYRNDNHSKDPSLTKQKRSKVTGTKCKQVQILYNKIVSLFQGITDLMPLGKYTDTIILAISSFTVSCIYVENIVDIQAHSLRILTELFSRYEHHRDSILEDLLLSIARLPTSKKSLRCYRLPSSESIQMFTALIMHLIHAPVSLGSVTNLNLIDTTNELYLLNTYTTAQNLAFKFLTLFFRSCGTKQGEDDYRIVFENFLADLLVTANRPEWPASEILLTLLSRILMTNFSNHSLPINTRLQSLDYLGSVAAQLRKDTIDNDVLNSKENQDKLDQIVHKTLSSIELDEDLMEVYKTDPLRYHRSLVIYLNELSLSDQTSHFAKMFHIGQWLRDLNLTVERLTQTLTRRMKSSVSVRKRVVKIFRDVCLTQPSFSRIPDICSRLLRRIHDEESIRKLVLETFQQLWFSPSRSQQDVRQRVQTIIDVLVDAQKQNYTWLENLVKEFLHTNDKQSIDDKKKVREQRKDVLKAIQDIVDELVESILKIESANDQVSSNKMVATFIALYALGKAKPENVLPHVSTIVEYLNIKCTSYNDNIIVQYVAKILEFTVPLMKSASASIIYSLEGSLTKLLLVSGQLVIHSSIACLSAVIRLSKNTQLVKDVFVRYHSIVVQCQQKILENPNEEFKGSAQLARSIYILGVLCKYFDVEKHEFDELEVNRST</sequence>
<dbReference type="GO" id="GO:0071169">
    <property type="term" value="P:establishment of protein localization to chromatin"/>
    <property type="evidence" value="ECO:0007669"/>
    <property type="project" value="TreeGrafter"/>
</dbReference>
<evidence type="ECO:0000256" key="1">
    <source>
        <dbReference type="SAM" id="MobiDB-lite"/>
    </source>
</evidence>
<evidence type="ECO:0000313" key="2">
    <source>
        <dbReference type="EMBL" id="CAF4033447.1"/>
    </source>
</evidence>
<dbReference type="SUPFAM" id="SSF48371">
    <property type="entry name" value="ARM repeat"/>
    <property type="match status" value="1"/>
</dbReference>
<feature type="region of interest" description="Disordered" evidence="1">
    <location>
        <begin position="229"/>
        <end position="258"/>
    </location>
</feature>
<accession>A0A8S2P496</accession>
<dbReference type="GO" id="GO:0140588">
    <property type="term" value="P:chromatin looping"/>
    <property type="evidence" value="ECO:0007669"/>
    <property type="project" value="InterPro"/>
</dbReference>
<feature type="region of interest" description="Disordered" evidence="1">
    <location>
        <begin position="278"/>
        <end position="348"/>
    </location>
</feature>
<dbReference type="GO" id="GO:0034087">
    <property type="term" value="P:establishment of mitotic sister chromatid cohesion"/>
    <property type="evidence" value="ECO:0007669"/>
    <property type="project" value="TreeGrafter"/>
</dbReference>
<feature type="compositionally biased region" description="Polar residues" evidence="1">
    <location>
        <begin position="62"/>
        <end position="75"/>
    </location>
</feature>
<dbReference type="GO" id="GO:0061775">
    <property type="term" value="F:cohesin loader activity"/>
    <property type="evidence" value="ECO:0007669"/>
    <property type="project" value="InterPro"/>
</dbReference>
<feature type="compositionally biased region" description="Acidic residues" evidence="1">
    <location>
        <begin position="327"/>
        <end position="338"/>
    </location>
</feature>
<protein>
    <recommendedName>
        <fullName evidence="4">Sister chromatid cohesion protein</fullName>
    </recommendedName>
</protein>
<dbReference type="EMBL" id="CAJOBI010005484">
    <property type="protein sequence ID" value="CAF4033447.1"/>
    <property type="molecule type" value="Genomic_DNA"/>
</dbReference>
<dbReference type="PANTHER" id="PTHR21704">
    <property type="entry name" value="NIPPED-B-LIKE PROTEIN DELANGIN SCC2-RELATED"/>
    <property type="match status" value="1"/>
</dbReference>
<gene>
    <name evidence="2" type="ORF">SMN809_LOCUS13699</name>
</gene>
<dbReference type="GO" id="GO:0010468">
    <property type="term" value="P:regulation of gene expression"/>
    <property type="evidence" value="ECO:0007669"/>
    <property type="project" value="InterPro"/>
</dbReference>
<feature type="compositionally biased region" description="Polar residues" evidence="1">
    <location>
        <begin position="92"/>
        <end position="105"/>
    </location>
</feature>
<dbReference type="AlphaFoldDB" id="A0A8S2P496"/>
<feature type="compositionally biased region" description="Low complexity" evidence="1">
    <location>
        <begin position="144"/>
        <end position="155"/>
    </location>
</feature>
<dbReference type="GO" id="GO:1990414">
    <property type="term" value="P:replication-born double-strand break repair via sister chromatid exchange"/>
    <property type="evidence" value="ECO:0007669"/>
    <property type="project" value="TreeGrafter"/>
</dbReference>
<evidence type="ECO:0008006" key="4">
    <source>
        <dbReference type="Google" id="ProtNLM"/>
    </source>
</evidence>
<feature type="region of interest" description="Disordered" evidence="1">
    <location>
        <begin position="144"/>
        <end position="172"/>
    </location>
</feature>
<dbReference type="GO" id="GO:0003682">
    <property type="term" value="F:chromatin binding"/>
    <property type="evidence" value="ECO:0007669"/>
    <property type="project" value="TreeGrafter"/>
</dbReference>
<name>A0A8S2P496_9BILA</name>
<feature type="compositionally biased region" description="Polar residues" evidence="1">
    <location>
        <begin position="156"/>
        <end position="172"/>
    </location>
</feature>
<comment type="caution">
    <text evidence="2">The sequence shown here is derived from an EMBL/GenBank/DDBJ whole genome shotgun (WGS) entry which is preliminary data.</text>
</comment>
<dbReference type="PANTHER" id="PTHR21704:SF18">
    <property type="entry name" value="NIPPED-B-LIKE PROTEIN"/>
    <property type="match status" value="1"/>
</dbReference>
<feature type="non-terminal residue" evidence="2">
    <location>
        <position position="1"/>
    </location>
</feature>
<dbReference type="GO" id="GO:0090694">
    <property type="term" value="C:Scc2-Scc4 cohesin loading complex"/>
    <property type="evidence" value="ECO:0007669"/>
    <property type="project" value="TreeGrafter"/>
</dbReference>
<feature type="compositionally biased region" description="Low complexity" evidence="1">
    <location>
        <begin position="292"/>
        <end position="301"/>
    </location>
</feature>
<dbReference type="Proteomes" id="UP000676336">
    <property type="component" value="Unassembled WGS sequence"/>
</dbReference>
<dbReference type="InterPro" id="IPR033031">
    <property type="entry name" value="Scc2/Nipped-B"/>
</dbReference>
<feature type="region of interest" description="Disordered" evidence="1">
    <location>
        <begin position="56"/>
        <end position="105"/>
    </location>
</feature>
<dbReference type="CDD" id="cd23958">
    <property type="entry name" value="SCC2"/>
    <property type="match status" value="1"/>
</dbReference>
<evidence type="ECO:0000313" key="3">
    <source>
        <dbReference type="Proteomes" id="UP000676336"/>
    </source>
</evidence>
<dbReference type="InterPro" id="IPR016024">
    <property type="entry name" value="ARM-type_fold"/>
</dbReference>